<dbReference type="EMBL" id="CAMXCT020000131">
    <property type="protein sequence ID" value="CAL1127752.1"/>
    <property type="molecule type" value="Genomic_DNA"/>
</dbReference>
<reference evidence="1" key="1">
    <citation type="submission" date="2022-10" db="EMBL/GenBank/DDBJ databases">
        <authorList>
            <person name="Chen Y."/>
            <person name="Dougan E. K."/>
            <person name="Chan C."/>
            <person name="Rhodes N."/>
            <person name="Thang M."/>
        </authorList>
    </citation>
    <scope>NUCLEOTIDE SEQUENCE</scope>
</reference>
<dbReference type="Proteomes" id="UP001152797">
    <property type="component" value="Unassembled WGS sequence"/>
</dbReference>
<name>A0A9P1FHS5_9DINO</name>
<dbReference type="EMBL" id="CAMXCT010000131">
    <property type="protein sequence ID" value="CAI3974377.1"/>
    <property type="molecule type" value="Genomic_DNA"/>
</dbReference>
<sequence length="393" mass="44351">MSPIYVMSDGGLDFSALCAKEGCTFVLCPPANDRWHPWPFFRRLFDAAVSLNTKYVIMLEPDNTVHDYIKRPPPADVGGLLVTGRSFGLVKYVEKMAQKRVPGFKWSSRSMSSGLCGGAYFKREAILDALSDDNMMKLDWNYLGEKLSKEIFSSDFALQYAFAARGWKIEPWDDAAQMDKDKDQPLTGARDASFKHYCSCYPGGKPTYNLKLAKEDAKLYKESGYEMTSGPYSSSVCQVCYNYTRYVELWGSARCTNEIPFQLSEKLLQRHHPDLDSKPCNLPWLCKPGKKRGKGIESSVEFAPVDPLATYKLLDEPTSSCPPETKMLESVNQCQDAAMKLQKKLAYTDELYQEADPPGCVFRVSDDDVYFNAPEEGQTNGNRRLICQILRIA</sequence>
<dbReference type="AlphaFoldDB" id="A0A9P1FHS5"/>
<keyword evidence="3" id="KW-1185">Reference proteome</keyword>
<accession>A0A9P1FHS5</accession>
<evidence type="ECO:0000313" key="3">
    <source>
        <dbReference type="Proteomes" id="UP001152797"/>
    </source>
</evidence>
<gene>
    <name evidence="1" type="ORF">C1SCF055_LOCUS2783</name>
</gene>
<evidence type="ECO:0000313" key="1">
    <source>
        <dbReference type="EMBL" id="CAI3974377.1"/>
    </source>
</evidence>
<organism evidence="1">
    <name type="scientific">Cladocopium goreaui</name>
    <dbReference type="NCBI Taxonomy" id="2562237"/>
    <lineage>
        <taxon>Eukaryota</taxon>
        <taxon>Sar</taxon>
        <taxon>Alveolata</taxon>
        <taxon>Dinophyceae</taxon>
        <taxon>Suessiales</taxon>
        <taxon>Symbiodiniaceae</taxon>
        <taxon>Cladocopium</taxon>
    </lineage>
</organism>
<protein>
    <submittedName>
        <fullName evidence="1">Uncharacterized protein</fullName>
    </submittedName>
</protein>
<comment type="caution">
    <text evidence="1">The sequence shown here is derived from an EMBL/GenBank/DDBJ whole genome shotgun (WGS) entry which is preliminary data.</text>
</comment>
<reference evidence="2 3" key="2">
    <citation type="submission" date="2024-05" db="EMBL/GenBank/DDBJ databases">
        <authorList>
            <person name="Chen Y."/>
            <person name="Shah S."/>
            <person name="Dougan E. K."/>
            <person name="Thang M."/>
            <person name="Chan C."/>
        </authorList>
    </citation>
    <scope>NUCLEOTIDE SEQUENCE [LARGE SCALE GENOMIC DNA]</scope>
</reference>
<evidence type="ECO:0000313" key="2">
    <source>
        <dbReference type="EMBL" id="CAL4761689.1"/>
    </source>
</evidence>
<dbReference type="OrthoDB" id="423175at2759"/>
<dbReference type="EMBL" id="CAMXCT030000131">
    <property type="protein sequence ID" value="CAL4761689.1"/>
    <property type="molecule type" value="Genomic_DNA"/>
</dbReference>
<proteinExistence type="predicted"/>